<reference evidence="1" key="2">
    <citation type="journal article" date="2022" name="Sci. Total Environ.">
        <title>Prevalence, transmission, and molecular epidemiology of tet(X)-positive bacteria among humans, animals, and environmental niches in China: An epidemiological, and genomic-based study.</title>
        <authorList>
            <person name="Dong N."/>
            <person name="Zeng Y."/>
            <person name="Cai C."/>
            <person name="Sun C."/>
            <person name="Lu J."/>
            <person name="Liu C."/>
            <person name="Zhou H."/>
            <person name="Sun Q."/>
            <person name="Shu L."/>
            <person name="Wang H."/>
            <person name="Wang Y."/>
            <person name="Wang S."/>
            <person name="Wu C."/>
            <person name="Chan E.W."/>
            <person name="Chen G."/>
            <person name="Shen Z."/>
            <person name="Chen S."/>
            <person name="Zhang R."/>
        </authorList>
    </citation>
    <scope>NUCLEOTIDE SEQUENCE</scope>
    <source>
        <strain evidence="1">210</strain>
    </source>
</reference>
<evidence type="ECO:0000313" key="2">
    <source>
        <dbReference type="Proteomes" id="UP001173578"/>
    </source>
</evidence>
<reference evidence="1" key="1">
    <citation type="submission" date="2020-06" db="EMBL/GenBank/DDBJ databases">
        <authorList>
            <person name="Dong N."/>
        </authorList>
    </citation>
    <scope>NUCLEOTIDE SEQUENCE</scope>
    <source>
        <strain evidence="1">210</strain>
    </source>
</reference>
<proteinExistence type="predicted"/>
<sequence>MDLLSLFHLLELNKLKKYICFILPFFIFSCKDENSTNSKNHQDSIQKIVEKESFINEKENKIIDRYSVLKGFQRENYNQNEFGYFLQHLQLKDFGTLVKFYNGNEKPINNVYNAVIDLPIGNKDLHQCADATMRLRADYLYQQKRYDEISFNFLSDGKPRKFTDFANRDYSPENYWKYLEYIFSYANTASLKNQLKSVKFEQVKIGDILLQQGNPYGHAVMVVDFAKNEQGEKIILLAQSYMPAQEIQILNNPMDKKLNPWYKVQQGKIKTPEWLFTSDDWKTWD</sequence>
<dbReference type="Proteomes" id="UP001173578">
    <property type="component" value="Unassembled WGS sequence"/>
</dbReference>
<dbReference type="AlphaFoldDB" id="A0AAW7DI14"/>
<dbReference type="EMBL" id="JACALR010000003">
    <property type="protein sequence ID" value="MDM1551328.1"/>
    <property type="molecule type" value="Genomic_DNA"/>
</dbReference>
<dbReference type="InterPro" id="IPR032315">
    <property type="entry name" value="DUF4846"/>
</dbReference>
<name>A0AAW7DI14_9FLAO</name>
<evidence type="ECO:0008006" key="3">
    <source>
        <dbReference type="Google" id="ProtNLM"/>
    </source>
</evidence>
<gene>
    <name evidence="1" type="ORF">HX095_08885</name>
</gene>
<accession>A0AAW7DI14</accession>
<comment type="caution">
    <text evidence="1">The sequence shown here is derived from an EMBL/GenBank/DDBJ whole genome shotgun (WGS) entry which is preliminary data.</text>
</comment>
<evidence type="ECO:0000313" key="1">
    <source>
        <dbReference type="EMBL" id="MDM1551328.1"/>
    </source>
</evidence>
<protein>
    <recommendedName>
        <fullName evidence="3">DUF4846 domain-containing protein</fullName>
    </recommendedName>
</protein>
<dbReference type="Pfam" id="PF16138">
    <property type="entry name" value="DUF4846"/>
    <property type="match status" value="1"/>
</dbReference>
<organism evidence="1 2">
    <name type="scientific">Empedobacter falsenii</name>
    <dbReference type="NCBI Taxonomy" id="343874"/>
    <lineage>
        <taxon>Bacteria</taxon>
        <taxon>Pseudomonadati</taxon>
        <taxon>Bacteroidota</taxon>
        <taxon>Flavobacteriia</taxon>
        <taxon>Flavobacteriales</taxon>
        <taxon>Weeksellaceae</taxon>
        <taxon>Empedobacter</taxon>
    </lineage>
</organism>